<evidence type="ECO:0000313" key="1">
    <source>
        <dbReference type="EMBL" id="GFC97729.1"/>
    </source>
</evidence>
<feature type="non-terminal residue" evidence="1">
    <location>
        <position position="161"/>
    </location>
</feature>
<name>A0A699SK44_TANCI</name>
<protein>
    <recommendedName>
        <fullName evidence="2">Reverse transcriptase domain-containing protein</fullName>
    </recommendedName>
</protein>
<organism evidence="1">
    <name type="scientific">Tanacetum cinerariifolium</name>
    <name type="common">Dalmatian daisy</name>
    <name type="synonym">Chrysanthemum cinerariifolium</name>
    <dbReference type="NCBI Taxonomy" id="118510"/>
    <lineage>
        <taxon>Eukaryota</taxon>
        <taxon>Viridiplantae</taxon>
        <taxon>Streptophyta</taxon>
        <taxon>Embryophyta</taxon>
        <taxon>Tracheophyta</taxon>
        <taxon>Spermatophyta</taxon>
        <taxon>Magnoliopsida</taxon>
        <taxon>eudicotyledons</taxon>
        <taxon>Gunneridae</taxon>
        <taxon>Pentapetalae</taxon>
        <taxon>asterids</taxon>
        <taxon>campanulids</taxon>
        <taxon>Asterales</taxon>
        <taxon>Asteraceae</taxon>
        <taxon>Asteroideae</taxon>
        <taxon>Anthemideae</taxon>
        <taxon>Anthemidinae</taxon>
        <taxon>Tanacetum</taxon>
    </lineage>
</organism>
<proteinExistence type="predicted"/>
<comment type="caution">
    <text evidence="1">The sequence shown here is derived from an EMBL/GenBank/DDBJ whole genome shotgun (WGS) entry which is preliminary data.</text>
</comment>
<accession>A0A699SK44</accession>
<dbReference type="EMBL" id="BKCJ011167836">
    <property type="protein sequence ID" value="GFC97729.1"/>
    <property type="molecule type" value="Genomic_DNA"/>
</dbReference>
<evidence type="ECO:0008006" key="2">
    <source>
        <dbReference type="Google" id="ProtNLM"/>
    </source>
</evidence>
<dbReference type="AlphaFoldDB" id="A0A699SK44"/>
<sequence>MPPRRLRKKSVKKLVERRVAKAIEEYEKTRADSINAGGSGSASTEGSADVQGCSYKTLMNCKPHPFNGTGGVVGLKRWFEKMEQVFEICKCTEDDKVKFAMCTLEGRDDIEAYNNRFHELALMCPELVPTERKKIKKYVHGFPERIKGNITSSKPTTLHNT</sequence>
<gene>
    <name evidence="1" type="ORF">Tci_869699</name>
</gene>
<reference evidence="1" key="1">
    <citation type="journal article" date="2019" name="Sci. Rep.">
        <title>Draft genome of Tanacetum cinerariifolium, the natural source of mosquito coil.</title>
        <authorList>
            <person name="Yamashiro T."/>
            <person name="Shiraishi A."/>
            <person name="Satake H."/>
            <person name="Nakayama K."/>
        </authorList>
    </citation>
    <scope>NUCLEOTIDE SEQUENCE</scope>
</reference>